<evidence type="ECO:0000313" key="2">
    <source>
        <dbReference type="EMBL" id="MBB5067998.1"/>
    </source>
</evidence>
<evidence type="ECO:0000313" key="3">
    <source>
        <dbReference type="Proteomes" id="UP000580474"/>
    </source>
</evidence>
<keyword evidence="3" id="KW-1185">Reference proteome</keyword>
<dbReference type="RefSeq" id="WP_184477769.1">
    <property type="nucleotide sequence ID" value="NZ_JACHIV010000001.1"/>
</dbReference>
<proteinExistence type="predicted"/>
<reference evidence="2 3" key="1">
    <citation type="submission" date="2020-08" db="EMBL/GenBank/DDBJ databases">
        <title>Sequencing the genomes of 1000 actinobacteria strains.</title>
        <authorList>
            <person name="Klenk H.-P."/>
        </authorList>
    </citation>
    <scope>NUCLEOTIDE SEQUENCE [LARGE SCALE GENOMIC DNA]</scope>
    <source>
        <strain evidence="2 3">DSM 45582</strain>
    </source>
</reference>
<gene>
    <name evidence="2" type="ORF">BJ969_001086</name>
</gene>
<evidence type="ECO:0000256" key="1">
    <source>
        <dbReference type="SAM" id="MobiDB-lite"/>
    </source>
</evidence>
<organism evidence="2 3">
    <name type="scientific">Saccharopolyspora gloriosae</name>
    <dbReference type="NCBI Taxonomy" id="455344"/>
    <lineage>
        <taxon>Bacteria</taxon>
        <taxon>Bacillati</taxon>
        <taxon>Actinomycetota</taxon>
        <taxon>Actinomycetes</taxon>
        <taxon>Pseudonocardiales</taxon>
        <taxon>Pseudonocardiaceae</taxon>
        <taxon>Saccharopolyspora</taxon>
    </lineage>
</organism>
<feature type="region of interest" description="Disordered" evidence="1">
    <location>
        <begin position="112"/>
        <end position="138"/>
    </location>
</feature>
<comment type="caution">
    <text evidence="2">The sequence shown here is derived from an EMBL/GenBank/DDBJ whole genome shotgun (WGS) entry which is preliminary data.</text>
</comment>
<protein>
    <submittedName>
        <fullName evidence="2">Uncharacterized protein</fullName>
    </submittedName>
</protein>
<dbReference type="Proteomes" id="UP000580474">
    <property type="component" value="Unassembled WGS sequence"/>
</dbReference>
<name>A0A840NCQ6_9PSEU</name>
<sequence length="246" mass="27112">MSADEAAHRALSGGGSATGRVEELLTVMSEQAAAVALLREKWAESVRAVPPAPDDGGSDGASSWSLTDPRRRLWFRAEGVREMRFSNYALWVGWWVDTAQLALRSAVGEPDPELREATADGSSEAAQGPERGKSDPPRLVQRARLRRWGENWINDSLPWLLPRDDLDRLLALTGDTSSARAVRLAHRSVLDARHAGDLALEQEESGSAATCEVNRNWNLYGRRHPLVCEYARAIADHLAKWTSARP</sequence>
<dbReference type="EMBL" id="JACHIV010000001">
    <property type="protein sequence ID" value="MBB5067998.1"/>
    <property type="molecule type" value="Genomic_DNA"/>
</dbReference>
<accession>A0A840NCQ6</accession>
<dbReference type="AlphaFoldDB" id="A0A840NCQ6"/>